<protein>
    <recommendedName>
        <fullName evidence="4">Group 4 capsule polysaccharide lipoprotein gfcB, YjbF</fullName>
    </recommendedName>
</protein>
<keyword evidence="3" id="KW-1185">Reference proteome</keyword>
<gene>
    <name evidence="2" type="ORF">SAMN05444417_1936</name>
</gene>
<dbReference type="Proteomes" id="UP000184292">
    <property type="component" value="Unassembled WGS sequence"/>
</dbReference>
<accession>A0A1M6ECQ0</accession>
<dbReference type="EMBL" id="FQYO01000003">
    <property type="protein sequence ID" value="SHI83245.1"/>
    <property type="molecule type" value="Genomic_DNA"/>
</dbReference>
<name>A0A1M6ECQ0_9RHOB</name>
<evidence type="ECO:0000313" key="2">
    <source>
        <dbReference type="EMBL" id="SHI83245.1"/>
    </source>
</evidence>
<keyword evidence="1" id="KW-0732">Signal</keyword>
<organism evidence="2 3">
    <name type="scientific">Wenxinia saemankumensis</name>
    <dbReference type="NCBI Taxonomy" id="1447782"/>
    <lineage>
        <taxon>Bacteria</taxon>
        <taxon>Pseudomonadati</taxon>
        <taxon>Pseudomonadota</taxon>
        <taxon>Alphaproteobacteria</taxon>
        <taxon>Rhodobacterales</taxon>
        <taxon>Roseobacteraceae</taxon>
        <taxon>Wenxinia</taxon>
    </lineage>
</organism>
<dbReference type="OrthoDB" id="7723416at2"/>
<proteinExistence type="predicted"/>
<dbReference type="AlphaFoldDB" id="A0A1M6ECQ0"/>
<reference evidence="2 3" key="1">
    <citation type="submission" date="2016-11" db="EMBL/GenBank/DDBJ databases">
        <authorList>
            <person name="Jaros S."/>
            <person name="Januszkiewicz K."/>
            <person name="Wedrychowicz H."/>
        </authorList>
    </citation>
    <scope>NUCLEOTIDE SEQUENCE [LARGE SCALE GENOMIC DNA]</scope>
    <source>
        <strain evidence="2 3">DSM 100565</strain>
    </source>
</reference>
<evidence type="ECO:0008006" key="4">
    <source>
        <dbReference type="Google" id="ProtNLM"/>
    </source>
</evidence>
<dbReference type="RefSeq" id="WP_073329203.1">
    <property type="nucleotide sequence ID" value="NZ_FQYO01000003.1"/>
</dbReference>
<feature type="signal peptide" evidence="1">
    <location>
        <begin position="1"/>
        <end position="17"/>
    </location>
</feature>
<evidence type="ECO:0000313" key="3">
    <source>
        <dbReference type="Proteomes" id="UP000184292"/>
    </source>
</evidence>
<feature type="chain" id="PRO_5012951768" description="Group 4 capsule polysaccharide lipoprotein gfcB, YjbF" evidence="1">
    <location>
        <begin position="18"/>
        <end position="209"/>
    </location>
</feature>
<sequence>MFRLVALFAALAAPASAETFDVLLGGTRIGTMESTAALFRTTLDNTPLGVADGVSEATLAPRRTEAGAAVTQYLFRNHERAVSVLFDGAEVTGVEIDPPSEATAASDPATLAAPVSDPVTGLWRIVQGSDCPQSFRLYDGRRVTEGRVTARTETAEGTVCALDYRVVAGPGHVSPFRFRQIDIDLTYAAGTLRRIDISAGIFGVGLVRN</sequence>
<dbReference type="STRING" id="1447782.SAMN05444417_1936"/>
<evidence type="ECO:0000256" key="1">
    <source>
        <dbReference type="SAM" id="SignalP"/>
    </source>
</evidence>